<dbReference type="OrthoDB" id="74258at2759"/>
<sequence>MKVNVYVAVGGAAARRICWYMGTSDAQVEQAMRMQLYISPHTAFLLRDADGDLVPVSSTLPNGQHYTLGEMTSASNPKRRRLERPTSPAMVGATTAPHQPPTPPRSIATVIQQFVDTFTRPIANDDNVNFIPNAGRFALYALYSELVRDKRFHPKREDVFYKMTSMHGKVDRQRVNRYYQCRGENGVGTMFVHCKPQGKGVLLRRYRSVNSVEELQGAVTPTPFVSWLNLDPKEVAALYMRFVDSFTPIAKSIYRAQSSENKQGDDTAAAEQHEMVLRV</sequence>
<gene>
    <name evidence="2" type="ORF">PR002_g9739</name>
</gene>
<evidence type="ECO:0000256" key="1">
    <source>
        <dbReference type="SAM" id="MobiDB-lite"/>
    </source>
</evidence>
<organism evidence="2 3">
    <name type="scientific">Phytophthora rubi</name>
    <dbReference type="NCBI Taxonomy" id="129364"/>
    <lineage>
        <taxon>Eukaryota</taxon>
        <taxon>Sar</taxon>
        <taxon>Stramenopiles</taxon>
        <taxon>Oomycota</taxon>
        <taxon>Peronosporomycetes</taxon>
        <taxon>Peronosporales</taxon>
        <taxon>Peronosporaceae</taxon>
        <taxon>Phytophthora</taxon>
    </lineage>
</organism>
<accession>A0A6A3MQG3</accession>
<protein>
    <submittedName>
        <fullName evidence="2">Uncharacterized protein</fullName>
    </submittedName>
</protein>
<dbReference type="EMBL" id="QXFU01000529">
    <property type="protein sequence ID" value="KAE9031034.1"/>
    <property type="molecule type" value="Genomic_DNA"/>
</dbReference>
<evidence type="ECO:0000313" key="2">
    <source>
        <dbReference type="EMBL" id="KAE9031034.1"/>
    </source>
</evidence>
<proteinExistence type="predicted"/>
<comment type="caution">
    <text evidence="2">The sequence shown here is derived from an EMBL/GenBank/DDBJ whole genome shotgun (WGS) entry which is preliminary data.</text>
</comment>
<feature type="compositionally biased region" description="Polar residues" evidence="1">
    <location>
        <begin position="64"/>
        <end position="76"/>
    </location>
</feature>
<feature type="region of interest" description="Disordered" evidence="1">
    <location>
        <begin position="257"/>
        <end position="279"/>
    </location>
</feature>
<feature type="region of interest" description="Disordered" evidence="1">
    <location>
        <begin position="64"/>
        <end position="104"/>
    </location>
</feature>
<evidence type="ECO:0000313" key="3">
    <source>
        <dbReference type="Proteomes" id="UP000435112"/>
    </source>
</evidence>
<reference evidence="2 3" key="1">
    <citation type="submission" date="2018-09" db="EMBL/GenBank/DDBJ databases">
        <title>Genomic investigation of the strawberry pathogen Phytophthora fragariae indicates pathogenicity is determined by transcriptional variation in three key races.</title>
        <authorList>
            <person name="Adams T.M."/>
            <person name="Armitage A.D."/>
            <person name="Sobczyk M.K."/>
            <person name="Bates H.J."/>
            <person name="Dunwell J.M."/>
            <person name="Nellist C.F."/>
            <person name="Harrison R.J."/>
        </authorList>
    </citation>
    <scope>NUCLEOTIDE SEQUENCE [LARGE SCALE GENOMIC DNA]</scope>
    <source>
        <strain evidence="2 3">SCRP324</strain>
    </source>
</reference>
<dbReference type="Proteomes" id="UP000435112">
    <property type="component" value="Unassembled WGS sequence"/>
</dbReference>
<name>A0A6A3MQG3_9STRA</name>
<dbReference type="AlphaFoldDB" id="A0A6A3MQG3"/>